<evidence type="ECO:0000256" key="1">
    <source>
        <dbReference type="SAM" id="MobiDB-lite"/>
    </source>
</evidence>
<protein>
    <submittedName>
        <fullName evidence="2">Uncharacterized protein</fullName>
    </submittedName>
</protein>
<name>A0A8K1GBI9_9PASS</name>
<dbReference type="Proteomes" id="UP000796761">
    <property type="component" value="Unassembled WGS sequence"/>
</dbReference>
<keyword evidence="3" id="KW-1185">Reference proteome</keyword>
<dbReference type="AlphaFoldDB" id="A0A8K1GBI9"/>
<feature type="region of interest" description="Disordered" evidence="1">
    <location>
        <begin position="1"/>
        <end position="36"/>
    </location>
</feature>
<evidence type="ECO:0000313" key="3">
    <source>
        <dbReference type="Proteomes" id="UP000796761"/>
    </source>
</evidence>
<sequence>MPEKQKGAQTISEKPENYLLRRDKERSPEKEKEAKTAAEFHVEEYDTLDNLVVMKGKEGDGLVGIPAMSILILSPLPVDLGKFSHKQLYVAE</sequence>
<accession>A0A8K1GBI9</accession>
<feature type="compositionally biased region" description="Basic and acidic residues" evidence="1">
    <location>
        <begin position="13"/>
        <end position="36"/>
    </location>
</feature>
<proteinExistence type="predicted"/>
<evidence type="ECO:0000313" key="2">
    <source>
        <dbReference type="EMBL" id="TRZ15223.1"/>
    </source>
</evidence>
<dbReference type="EMBL" id="SWJQ01000379">
    <property type="protein sequence ID" value="TRZ15223.1"/>
    <property type="molecule type" value="Genomic_DNA"/>
</dbReference>
<reference evidence="2" key="1">
    <citation type="submission" date="2019-04" db="EMBL/GenBank/DDBJ databases">
        <title>Genome assembly of Zosterops borbonicus 15179.</title>
        <authorList>
            <person name="Leroy T."/>
            <person name="Anselmetti Y."/>
            <person name="Tilak M.-K."/>
            <person name="Nabholz B."/>
        </authorList>
    </citation>
    <scope>NUCLEOTIDE SEQUENCE</scope>
    <source>
        <strain evidence="2">HGM_15179</strain>
        <tissue evidence="2">Muscle</tissue>
    </source>
</reference>
<dbReference type="OrthoDB" id="10386586at2759"/>
<comment type="caution">
    <text evidence="2">The sequence shown here is derived from an EMBL/GenBank/DDBJ whole genome shotgun (WGS) entry which is preliminary data.</text>
</comment>
<organism evidence="2 3">
    <name type="scientific">Zosterops borbonicus</name>
    <dbReference type="NCBI Taxonomy" id="364589"/>
    <lineage>
        <taxon>Eukaryota</taxon>
        <taxon>Metazoa</taxon>
        <taxon>Chordata</taxon>
        <taxon>Craniata</taxon>
        <taxon>Vertebrata</taxon>
        <taxon>Euteleostomi</taxon>
        <taxon>Archelosauria</taxon>
        <taxon>Archosauria</taxon>
        <taxon>Dinosauria</taxon>
        <taxon>Saurischia</taxon>
        <taxon>Theropoda</taxon>
        <taxon>Coelurosauria</taxon>
        <taxon>Aves</taxon>
        <taxon>Neognathae</taxon>
        <taxon>Neoaves</taxon>
        <taxon>Telluraves</taxon>
        <taxon>Australaves</taxon>
        <taxon>Passeriformes</taxon>
        <taxon>Sylvioidea</taxon>
        <taxon>Zosteropidae</taxon>
        <taxon>Zosterops</taxon>
    </lineage>
</organism>
<gene>
    <name evidence="2" type="ORF">HGM15179_011881</name>
</gene>